<dbReference type="InterPro" id="IPR001515">
    <property type="entry name" value="Ribosomal_eL32"/>
</dbReference>
<comment type="caution">
    <text evidence="6">The sequence shown here is derived from an EMBL/GenBank/DDBJ whole genome shotgun (WGS) entry which is preliminary data.</text>
</comment>
<dbReference type="PANTHER" id="PTHR23413">
    <property type="entry name" value="60S RIBOSOMAL PROTEIN L32 AND DNA-DIRECTED RNA POLYMERASE II, SUBUNIT N"/>
    <property type="match status" value="1"/>
</dbReference>
<dbReference type="AlphaFoldDB" id="A0A8J5ZX31"/>
<protein>
    <recommendedName>
        <fullName evidence="4">60S ribosomal protein L32</fullName>
    </recommendedName>
</protein>
<keyword evidence="2 6" id="KW-0689">Ribosomal protein</keyword>
<organism evidence="6 7">
    <name type="scientific">Galemys pyrenaicus</name>
    <name type="common">Iberian desman</name>
    <name type="synonym">Pyrenean desman</name>
    <dbReference type="NCBI Taxonomy" id="202257"/>
    <lineage>
        <taxon>Eukaryota</taxon>
        <taxon>Metazoa</taxon>
        <taxon>Chordata</taxon>
        <taxon>Craniata</taxon>
        <taxon>Vertebrata</taxon>
        <taxon>Euteleostomi</taxon>
        <taxon>Mammalia</taxon>
        <taxon>Eutheria</taxon>
        <taxon>Laurasiatheria</taxon>
        <taxon>Eulipotyphla</taxon>
        <taxon>Talpidae</taxon>
        <taxon>Galemys</taxon>
    </lineage>
</organism>
<evidence type="ECO:0000313" key="6">
    <source>
        <dbReference type="EMBL" id="KAG8509563.1"/>
    </source>
</evidence>
<dbReference type="SMART" id="SM01393">
    <property type="entry name" value="Ribosomal_L32e"/>
    <property type="match status" value="1"/>
</dbReference>
<sequence length="145" mass="15885">KTRNLGLFLGTACGGERHLLLGIVATLRHLITPKITEKGQEVHPAPVRPVSQNSVQLAETQSSDNRKLKGYILMPSSANESNKEIKYVLPSDFCKFVVHCVKEVEVLPMCHTPHCADTAAGSVQSCHRKSSTGGHQNHPHSKEKE</sequence>
<gene>
    <name evidence="6" type="ORF">J0S82_012015</name>
</gene>
<proteinExistence type="inferred from homology"/>
<feature type="region of interest" description="Disordered" evidence="5">
    <location>
        <begin position="125"/>
        <end position="145"/>
    </location>
</feature>
<keyword evidence="7" id="KW-1185">Reference proteome</keyword>
<dbReference type="SUPFAM" id="SSF52042">
    <property type="entry name" value="Ribosomal protein L32e"/>
    <property type="match status" value="1"/>
</dbReference>
<dbReference type="InterPro" id="IPR036351">
    <property type="entry name" value="Ribosomal_eL32_sf"/>
</dbReference>
<feature type="compositionally biased region" description="Polar residues" evidence="5">
    <location>
        <begin position="125"/>
        <end position="135"/>
    </location>
</feature>
<evidence type="ECO:0000256" key="3">
    <source>
        <dbReference type="ARBA" id="ARBA00023274"/>
    </source>
</evidence>
<dbReference type="EMBL" id="JAGFMF010011942">
    <property type="protein sequence ID" value="KAG8509563.1"/>
    <property type="molecule type" value="Genomic_DNA"/>
</dbReference>
<evidence type="ECO:0000256" key="5">
    <source>
        <dbReference type="SAM" id="MobiDB-lite"/>
    </source>
</evidence>
<dbReference type="Proteomes" id="UP000700334">
    <property type="component" value="Unassembled WGS sequence"/>
</dbReference>
<comment type="similarity">
    <text evidence="1">Belongs to the eukaryotic ribosomal protein eL32 family.</text>
</comment>
<evidence type="ECO:0000256" key="1">
    <source>
        <dbReference type="ARBA" id="ARBA00008431"/>
    </source>
</evidence>
<feature type="non-terminal residue" evidence="6">
    <location>
        <position position="145"/>
    </location>
</feature>
<dbReference type="OrthoDB" id="268693at2759"/>
<dbReference type="PANTHER" id="PTHR23413:SF1">
    <property type="entry name" value="RIBOSOMAL PROTEIN L32"/>
    <property type="match status" value="1"/>
</dbReference>
<reference evidence="6" key="1">
    <citation type="journal article" date="2021" name="Evol. Appl.">
        <title>The genome of the Pyrenean desman and the effects of bottlenecks and inbreeding on the genomic landscape of an endangered species.</title>
        <authorList>
            <person name="Escoda L."/>
            <person name="Castresana J."/>
        </authorList>
    </citation>
    <scope>NUCLEOTIDE SEQUENCE</scope>
    <source>
        <strain evidence="6">IBE-C5619</strain>
    </source>
</reference>
<keyword evidence="3" id="KW-0687">Ribonucleoprotein</keyword>
<dbReference type="Pfam" id="PF01655">
    <property type="entry name" value="Ribosomal_L32e"/>
    <property type="match status" value="1"/>
</dbReference>
<evidence type="ECO:0000256" key="2">
    <source>
        <dbReference type="ARBA" id="ARBA00022980"/>
    </source>
</evidence>
<dbReference type="GO" id="GO:0003735">
    <property type="term" value="F:structural constituent of ribosome"/>
    <property type="evidence" value="ECO:0007669"/>
    <property type="project" value="InterPro"/>
</dbReference>
<name>A0A8J5ZX31_GALPY</name>
<evidence type="ECO:0000313" key="7">
    <source>
        <dbReference type="Proteomes" id="UP000700334"/>
    </source>
</evidence>
<dbReference type="GO" id="GO:0022625">
    <property type="term" value="C:cytosolic large ribosomal subunit"/>
    <property type="evidence" value="ECO:0007669"/>
    <property type="project" value="TreeGrafter"/>
</dbReference>
<accession>A0A8J5ZX31</accession>
<evidence type="ECO:0000256" key="4">
    <source>
        <dbReference type="ARBA" id="ARBA00035335"/>
    </source>
</evidence>
<dbReference type="GO" id="GO:0006412">
    <property type="term" value="P:translation"/>
    <property type="evidence" value="ECO:0007669"/>
    <property type="project" value="InterPro"/>
</dbReference>